<dbReference type="EMBL" id="CP003283">
    <property type="protein sequence ID" value="AFL97160.1"/>
    <property type="molecule type" value="Genomic_DNA"/>
</dbReference>
<sequence>MMLSILPSNVIWPALYIAENLLKFWFLIIMTIVVEMFVLKYALGYSYLKSFVASLIGNLVSGLVGTFLMAFGMLGWHFIFDSILFDSTFNLVNWVASYVLMCLGSVAIETLVIKLIYKEKFKTLFKPLLIGNMLTYIIIAAINIFDAKPATSDPKVSVLEQTTYIPLKQEFQLLDSTQIHLADEAEFKIMEYQLNDSLYNKKILFIPFQGEKENYARFHFEPLGKNDKAFGFPKENIEITLNDTPSDSIVLQLRQKMPNSYKWPQQPTDTLVLIKK</sequence>
<dbReference type="GeneID" id="97257670"/>
<feature type="transmembrane region" description="Helical" evidence="1">
    <location>
        <begin position="55"/>
        <end position="79"/>
    </location>
</feature>
<evidence type="ECO:0000313" key="2">
    <source>
        <dbReference type="EMBL" id="AFL97160.1"/>
    </source>
</evidence>
<dbReference type="eggNOG" id="ENOG5033N9W">
    <property type="taxonomic scope" value="Bacteria"/>
</dbReference>
<organism evidence="2 3">
    <name type="scientific">Ornithobacterium rhinotracheale (strain ATCC 51463 / DSM 15997 / CCUG 23171 / CIP 104009 / LMG 9086)</name>
    <dbReference type="NCBI Taxonomy" id="867902"/>
    <lineage>
        <taxon>Bacteria</taxon>
        <taxon>Pseudomonadati</taxon>
        <taxon>Bacteroidota</taxon>
        <taxon>Flavobacteriia</taxon>
        <taxon>Flavobacteriales</taxon>
        <taxon>Weeksellaceae</taxon>
        <taxon>Ornithobacterium</taxon>
    </lineage>
</organism>
<name>I3ZZM6_ORNRL</name>
<dbReference type="KEGG" id="orh:Ornrh_0968"/>
<gene>
    <name evidence="2" type="ordered locus">Ornrh_0968</name>
</gene>
<dbReference type="STRING" id="867902.Ornrh_0968"/>
<dbReference type="PATRIC" id="fig|867902.3.peg.954"/>
<keyword evidence="1" id="KW-0812">Transmembrane</keyword>
<dbReference type="HOGENOM" id="CLU_1007753_0_0_10"/>
<reference evidence="2 3" key="1">
    <citation type="submission" date="2012-06" db="EMBL/GenBank/DDBJ databases">
        <title>The complete genome of Ornithobacterium rhinotracheale DSM 15997.</title>
        <authorList>
            <consortium name="US DOE Joint Genome Institute (JGI-PGF)"/>
            <person name="Lucas S."/>
            <person name="Copeland A."/>
            <person name="Lapidus A."/>
            <person name="Goodwin L."/>
            <person name="Pitluck S."/>
            <person name="Peters L."/>
            <person name="Mikhailova N."/>
            <person name="Teshima H."/>
            <person name="Kyrpides N."/>
            <person name="Mavromatis K."/>
            <person name="Pagani I."/>
            <person name="Ivanova N."/>
            <person name="Ovchinnikova G."/>
            <person name="Zeytun A."/>
            <person name="Detter J.C."/>
            <person name="Han C."/>
            <person name="Land M."/>
            <person name="Hauser L."/>
            <person name="Markowitz V."/>
            <person name="Cheng J.-F."/>
            <person name="Hugenholtz P."/>
            <person name="Woyke T."/>
            <person name="Wu D."/>
            <person name="Lang E."/>
            <person name="Kopitz M."/>
            <person name="Brambilla E."/>
            <person name="Klenk H.-P."/>
            <person name="Eisen J.A."/>
        </authorList>
    </citation>
    <scope>NUCLEOTIDE SEQUENCE [LARGE SCALE GENOMIC DNA]</scope>
    <source>
        <strain evidence="3">ATCC 51463 / DSM 15997 / CCUG 23171 / LMG 9086</strain>
    </source>
</reference>
<dbReference type="AlphaFoldDB" id="I3ZZM6"/>
<proteinExistence type="predicted"/>
<keyword evidence="1" id="KW-1133">Transmembrane helix</keyword>
<protein>
    <submittedName>
        <fullName evidence="2">Uncharacterized protein</fullName>
    </submittedName>
</protein>
<keyword evidence="3" id="KW-1185">Reference proteome</keyword>
<feature type="transmembrane region" description="Helical" evidence="1">
    <location>
        <begin position="24"/>
        <end position="43"/>
    </location>
</feature>
<feature type="transmembrane region" description="Helical" evidence="1">
    <location>
        <begin position="124"/>
        <end position="145"/>
    </location>
</feature>
<dbReference type="GeneID" id="71569253"/>
<dbReference type="Proteomes" id="UP000006051">
    <property type="component" value="Chromosome"/>
</dbReference>
<accession>I3ZZM6</accession>
<keyword evidence="1" id="KW-0472">Membrane</keyword>
<evidence type="ECO:0000256" key="1">
    <source>
        <dbReference type="SAM" id="Phobius"/>
    </source>
</evidence>
<feature type="transmembrane region" description="Helical" evidence="1">
    <location>
        <begin position="91"/>
        <end position="112"/>
    </location>
</feature>
<dbReference type="RefSeq" id="WP_014790761.1">
    <property type="nucleotide sequence ID" value="NC_018016.1"/>
</dbReference>
<evidence type="ECO:0000313" key="3">
    <source>
        <dbReference type="Proteomes" id="UP000006051"/>
    </source>
</evidence>